<protein>
    <submittedName>
        <fullName evidence="1">Uncharacterized protein</fullName>
    </submittedName>
</protein>
<gene>
    <name evidence="1" type="ORF">SDC9_204167</name>
</gene>
<sequence>MEERFSGIHMSDCPISERVELQDLLLQPGNAFFTGGGYQDNSKDSY</sequence>
<reference evidence="1" key="1">
    <citation type="submission" date="2019-08" db="EMBL/GenBank/DDBJ databases">
        <authorList>
            <person name="Kucharzyk K."/>
            <person name="Murdoch R.W."/>
            <person name="Higgins S."/>
            <person name="Loffler F."/>
        </authorList>
    </citation>
    <scope>NUCLEOTIDE SEQUENCE</scope>
</reference>
<proteinExistence type="predicted"/>
<dbReference type="EMBL" id="VSSQ01126854">
    <property type="protein sequence ID" value="MPN56477.1"/>
    <property type="molecule type" value="Genomic_DNA"/>
</dbReference>
<accession>A0A645IZ82</accession>
<name>A0A645IZ82_9ZZZZ</name>
<organism evidence="1">
    <name type="scientific">bioreactor metagenome</name>
    <dbReference type="NCBI Taxonomy" id="1076179"/>
    <lineage>
        <taxon>unclassified sequences</taxon>
        <taxon>metagenomes</taxon>
        <taxon>ecological metagenomes</taxon>
    </lineage>
</organism>
<comment type="caution">
    <text evidence="1">The sequence shown here is derived from an EMBL/GenBank/DDBJ whole genome shotgun (WGS) entry which is preliminary data.</text>
</comment>
<dbReference type="AlphaFoldDB" id="A0A645IZ82"/>
<evidence type="ECO:0000313" key="1">
    <source>
        <dbReference type="EMBL" id="MPN56477.1"/>
    </source>
</evidence>